<gene>
    <name evidence="2" type="ORF">KSP40_PGU020027</name>
</gene>
<dbReference type="PANTHER" id="PTHR22642:SF2">
    <property type="entry name" value="PROTEIN LONG AFTER FAR-RED 3"/>
    <property type="match status" value="1"/>
</dbReference>
<dbReference type="Gene3D" id="3.20.20.140">
    <property type="entry name" value="Metal-dependent hydrolases"/>
    <property type="match status" value="1"/>
</dbReference>
<sequence length="219" mass="24346">MACEGGVGISWRVEDFFGRRCGDEKWRCRGHGGSPLGVESRPRVESRWGFIRSEGVESGLRFQEATAVTSVGVGVVVDPRFQETIADIRAVGLVETSWDSKHMIDGRKEEDRGPGVTPRDFLRASHQERKWGMTVAVHAIGDKANDMVLDLFSSVKSVNEDIDHRFRIEHAQHLVPKATSRFGAQGVIASVQILKYNAESLLDFSFGKSNLTWKSLDTS</sequence>
<dbReference type="InterPro" id="IPR013108">
    <property type="entry name" value="Amidohydro_3"/>
</dbReference>
<evidence type="ECO:0000313" key="3">
    <source>
        <dbReference type="Proteomes" id="UP001412067"/>
    </source>
</evidence>
<proteinExistence type="predicted"/>
<evidence type="ECO:0000259" key="1">
    <source>
        <dbReference type="Pfam" id="PF07969"/>
    </source>
</evidence>
<keyword evidence="3" id="KW-1185">Reference proteome</keyword>
<organism evidence="2 3">
    <name type="scientific">Platanthera guangdongensis</name>
    <dbReference type="NCBI Taxonomy" id="2320717"/>
    <lineage>
        <taxon>Eukaryota</taxon>
        <taxon>Viridiplantae</taxon>
        <taxon>Streptophyta</taxon>
        <taxon>Embryophyta</taxon>
        <taxon>Tracheophyta</taxon>
        <taxon>Spermatophyta</taxon>
        <taxon>Magnoliopsida</taxon>
        <taxon>Liliopsida</taxon>
        <taxon>Asparagales</taxon>
        <taxon>Orchidaceae</taxon>
        <taxon>Orchidoideae</taxon>
        <taxon>Orchideae</taxon>
        <taxon>Orchidinae</taxon>
        <taxon>Platanthera</taxon>
    </lineage>
</organism>
<dbReference type="Proteomes" id="UP001412067">
    <property type="component" value="Unassembled WGS sequence"/>
</dbReference>
<comment type="caution">
    <text evidence="2">The sequence shown here is derived from an EMBL/GenBank/DDBJ whole genome shotgun (WGS) entry which is preliminary data.</text>
</comment>
<protein>
    <recommendedName>
        <fullName evidence="1">Amidohydrolase 3 domain-containing protein</fullName>
    </recommendedName>
</protein>
<feature type="domain" description="Amidohydrolase 3" evidence="1">
    <location>
        <begin position="129"/>
        <end position="194"/>
    </location>
</feature>
<reference evidence="2 3" key="1">
    <citation type="journal article" date="2022" name="Nat. Plants">
        <title>Genomes of leafy and leafless Platanthera orchids illuminate the evolution of mycoheterotrophy.</title>
        <authorList>
            <person name="Li M.H."/>
            <person name="Liu K.W."/>
            <person name="Li Z."/>
            <person name="Lu H.C."/>
            <person name="Ye Q.L."/>
            <person name="Zhang D."/>
            <person name="Wang J.Y."/>
            <person name="Li Y.F."/>
            <person name="Zhong Z.M."/>
            <person name="Liu X."/>
            <person name="Yu X."/>
            <person name="Liu D.K."/>
            <person name="Tu X.D."/>
            <person name="Liu B."/>
            <person name="Hao Y."/>
            <person name="Liao X.Y."/>
            <person name="Jiang Y.T."/>
            <person name="Sun W.H."/>
            <person name="Chen J."/>
            <person name="Chen Y.Q."/>
            <person name="Ai Y."/>
            <person name="Zhai J.W."/>
            <person name="Wu S.S."/>
            <person name="Zhou Z."/>
            <person name="Hsiao Y.Y."/>
            <person name="Wu W.L."/>
            <person name="Chen Y.Y."/>
            <person name="Lin Y.F."/>
            <person name="Hsu J.L."/>
            <person name="Li C.Y."/>
            <person name="Wang Z.W."/>
            <person name="Zhao X."/>
            <person name="Zhong W.Y."/>
            <person name="Ma X.K."/>
            <person name="Ma L."/>
            <person name="Huang J."/>
            <person name="Chen G.Z."/>
            <person name="Huang M.Z."/>
            <person name="Huang L."/>
            <person name="Peng D.H."/>
            <person name="Luo Y.B."/>
            <person name="Zou S.Q."/>
            <person name="Chen S.P."/>
            <person name="Lan S."/>
            <person name="Tsai W.C."/>
            <person name="Van de Peer Y."/>
            <person name="Liu Z.J."/>
        </authorList>
    </citation>
    <scope>NUCLEOTIDE SEQUENCE [LARGE SCALE GENOMIC DNA]</scope>
    <source>
        <strain evidence="2">Lor288</strain>
    </source>
</reference>
<name>A0ABR2MCJ8_9ASPA</name>
<dbReference type="PANTHER" id="PTHR22642">
    <property type="entry name" value="IMIDAZOLONEPROPIONASE"/>
    <property type="match status" value="1"/>
</dbReference>
<dbReference type="InterPro" id="IPR032466">
    <property type="entry name" value="Metal_Hydrolase"/>
</dbReference>
<evidence type="ECO:0000313" key="2">
    <source>
        <dbReference type="EMBL" id="KAK8961597.1"/>
    </source>
</evidence>
<dbReference type="SUPFAM" id="SSF51556">
    <property type="entry name" value="Metallo-dependent hydrolases"/>
    <property type="match status" value="1"/>
</dbReference>
<dbReference type="Pfam" id="PF07969">
    <property type="entry name" value="Amidohydro_3"/>
    <property type="match status" value="1"/>
</dbReference>
<dbReference type="EMBL" id="JBBWWR010000009">
    <property type="protein sequence ID" value="KAK8961597.1"/>
    <property type="molecule type" value="Genomic_DNA"/>
</dbReference>
<accession>A0ABR2MCJ8</accession>